<organism evidence="4 5">
    <name type="scientific">Papaver nudicaule</name>
    <name type="common">Iceland poppy</name>
    <dbReference type="NCBI Taxonomy" id="74823"/>
    <lineage>
        <taxon>Eukaryota</taxon>
        <taxon>Viridiplantae</taxon>
        <taxon>Streptophyta</taxon>
        <taxon>Embryophyta</taxon>
        <taxon>Tracheophyta</taxon>
        <taxon>Spermatophyta</taxon>
        <taxon>Magnoliopsida</taxon>
        <taxon>Ranunculales</taxon>
        <taxon>Papaveraceae</taxon>
        <taxon>Papaveroideae</taxon>
        <taxon>Papaver</taxon>
    </lineage>
</organism>
<name>A0AA41SD12_PAPNU</name>
<dbReference type="SUPFAM" id="SSF53187">
    <property type="entry name" value="Zn-dependent exopeptidases"/>
    <property type="match status" value="1"/>
</dbReference>
<accession>A0AA41SD12</accession>
<dbReference type="Gene3D" id="3.40.630.10">
    <property type="entry name" value="Zn peptidases"/>
    <property type="match status" value="1"/>
</dbReference>
<evidence type="ECO:0000256" key="1">
    <source>
        <dbReference type="ARBA" id="ARBA00001335"/>
    </source>
</evidence>
<dbReference type="PANTHER" id="PTHR28570:SF3">
    <property type="entry name" value="ASPARTYL AMINOPEPTIDASE"/>
    <property type="match status" value="1"/>
</dbReference>
<comment type="caution">
    <text evidence="4">The sequence shown here is derived from an EMBL/GenBank/DDBJ whole genome shotgun (WGS) entry which is preliminary data.</text>
</comment>
<sequence length="65" mass="6967">MVALFDNEEVGSNSAQGAGAPTMFQAMKRIVGCLGNECSREGVLERAIHQSFLGVVLFSFSVFLV</sequence>
<protein>
    <recommendedName>
        <fullName evidence="2">aspartyl aminopeptidase</fullName>
        <ecNumber evidence="2">3.4.11.21</ecNumber>
    </recommendedName>
</protein>
<proteinExistence type="predicted"/>
<dbReference type="AlphaFoldDB" id="A0AA41SD12"/>
<evidence type="ECO:0000256" key="2">
    <source>
        <dbReference type="ARBA" id="ARBA00011965"/>
    </source>
</evidence>
<dbReference type="Proteomes" id="UP001177140">
    <property type="component" value="Unassembled WGS sequence"/>
</dbReference>
<dbReference type="PANTHER" id="PTHR28570">
    <property type="entry name" value="ASPARTYL AMINOPEPTIDASE"/>
    <property type="match status" value="1"/>
</dbReference>
<dbReference type="EMBL" id="JAJJMA010012098">
    <property type="protein sequence ID" value="MCL7022528.1"/>
    <property type="molecule type" value="Genomic_DNA"/>
</dbReference>
<reference evidence="4" key="1">
    <citation type="submission" date="2022-03" db="EMBL/GenBank/DDBJ databases">
        <title>A functionally conserved STORR gene fusion in Papaver species that diverged 16.8 million years ago.</title>
        <authorList>
            <person name="Catania T."/>
        </authorList>
    </citation>
    <scope>NUCLEOTIDE SEQUENCE</scope>
    <source>
        <strain evidence="4">S-191538</strain>
    </source>
</reference>
<gene>
    <name evidence="3" type="ORF">MKW94_008119</name>
    <name evidence="4" type="ORF">MKW94_023744</name>
</gene>
<evidence type="ECO:0000313" key="3">
    <source>
        <dbReference type="EMBL" id="MCL7022528.1"/>
    </source>
</evidence>
<keyword evidence="5" id="KW-1185">Reference proteome</keyword>
<dbReference type="InterPro" id="IPR001948">
    <property type="entry name" value="Peptidase_M18"/>
</dbReference>
<dbReference type="EMBL" id="JAJJMA010108194">
    <property type="protein sequence ID" value="MCL7031048.1"/>
    <property type="molecule type" value="Genomic_DNA"/>
</dbReference>
<dbReference type="EC" id="3.4.11.21" evidence="2"/>
<dbReference type="GO" id="GO:0004177">
    <property type="term" value="F:aminopeptidase activity"/>
    <property type="evidence" value="ECO:0007669"/>
    <property type="project" value="UniProtKB-EC"/>
</dbReference>
<comment type="catalytic activity">
    <reaction evidence="1">
        <text>Release of an N-terminal aspartate or glutamate from a peptide, with a preference for aspartate.</text>
        <dbReference type="EC" id="3.4.11.21"/>
    </reaction>
</comment>
<dbReference type="GO" id="GO:0008270">
    <property type="term" value="F:zinc ion binding"/>
    <property type="evidence" value="ECO:0007669"/>
    <property type="project" value="InterPro"/>
</dbReference>
<evidence type="ECO:0000313" key="5">
    <source>
        <dbReference type="Proteomes" id="UP001177140"/>
    </source>
</evidence>
<dbReference type="GO" id="GO:0006508">
    <property type="term" value="P:proteolysis"/>
    <property type="evidence" value="ECO:0007669"/>
    <property type="project" value="InterPro"/>
</dbReference>
<evidence type="ECO:0000313" key="4">
    <source>
        <dbReference type="EMBL" id="MCL7031048.1"/>
    </source>
</evidence>